<dbReference type="InParanoid" id="A0A5N4ABA3"/>
<accession>A0A5N4ABA3</accession>
<protein>
    <recommendedName>
        <fullName evidence="14">Solute carrier family 25 member 35</fullName>
    </recommendedName>
</protein>
<keyword evidence="3 11" id="KW-0813">Transport</keyword>
<dbReference type="Pfam" id="PF00153">
    <property type="entry name" value="Mito_carr"/>
    <property type="match status" value="3"/>
</dbReference>
<dbReference type="InterPro" id="IPR018108">
    <property type="entry name" value="MCP_transmembrane"/>
</dbReference>
<comment type="caution">
    <text evidence="12">The sequence shown here is derived from an EMBL/GenBank/DDBJ whole genome shotgun (WGS) entry which is preliminary data.</text>
</comment>
<keyword evidence="6" id="KW-0999">Mitochondrion inner membrane</keyword>
<keyword evidence="7" id="KW-1133">Transmembrane helix</keyword>
<dbReference type="Gene3D" id="1.50.40.10">
    <property type="entry name" value="Mitochondrial carrier domain"/>
    <property type="match status" value="1"/>
</dbReference>
<sequence>MDLLIGGIAAVGAGVFTNPLEVIKTRMQLQGELAAKGQYTVHYRNILSASYVIIKHDGILSLQAGLTPALWFQFVMNGTRLGRYIIQRFKAFKTVVVGTYQILYDKGYTKDKNGNSIFYKSVLVGGVCGMLGAWTGSPLYLVKTHLQAQAAKEIAFGHQHNHEGAWQAFKHIYNAQGIKGLFRGGASSMPRAFSGSTSQLTSFSYCKEWLLNYPTFQNSPVLTAFVASMTSGVVIGLCMTPFDLIALRLYNQGVDSEGRGLLYKNYTDCVVKIYKSEGLLGFSKGLSGNYFRLGPHTVLCLMFWDYYKDLYGRFRAKHRQQVNV</sequence>
<evidence type="ECO:0000256" key="5">
    <source>
        <dbReference type="ARBA" id="ARBA00022737"/>
    </source>
</evidence>
<keyword evidence="13" id="KW-1185">Reference proteome</keyword>
<comment type="similarity">
    <text evidence="2 11">Belongs to the mitochondrial carrier (TC 2.A.29) family.</text>
</comment>
<dbReference type="InterPro" id="IPR051508">
    <property type="entry name" value="Mito_Carrier_Antiporter"/>
</dbReference>
<gene>
    <name evidence="12" type="ORF">PPYR_11433</name>
</gene>
<comment type="subcellular location">
    <subcellularLocation>
        <location evidence="1">Mitochondrion inner membrane</location>
        <topology evidence="1">Multi-pass membrane protein</topology>
    </subcellularLocation>
</comment>
<evidence type="ECO:0000256" key="9">
    <source>
        <dbReference type="ARBA" id="ARBA00023136"/>
    </source>
</evidence>
<evidence type="ECO:0000256" key="1">
    <source>
        <dbReference type="ARBA" id="ARBA00004448"/>
    </source>
</evidence>
<evidence type="ECO:0000256" key="2">
    <source>
        <dbReference type="ARBA" id="ARBA00006375"/>
    </source>
</evidence>
<keyword evidence="4 10" id="KW-0812">Transmembrane</keyword>
<evidence type="ECO:0000256" key="6">
    <source>
        <dbReference type="ARBA" id="ARBA00022792"/>
    </source>
</evidence>
<dbReference type="Proteomes" id="UP000327044">
    <property type="component" value="Unassembled WGS sequence"/>
</dbReference>
<dbReference type="FunCoup" id="A0A5N4ABA3">
    <property type="interactions" value="53"/>
</dbReference>
<reference evidence="12 13" key="1">
    <citation type="journal article" date="2018" name="Elife">
        <title>Firefly genomes illuminate parallel origins of bioluminescence in beetles.</title>
        <authorList>
            <person name="Fallon T.R."/>
            <person name="Lower S.E."/>
            <person name="Chang C.H."/>
            <person name="Bessho-Uehara M."/>
            <person name="Martin G.J."/>
            <person name="Bewick A.J."/>
            <person name="Behringer M."/>
            <person name="Debat H.J."/>
            <person name="Wong I."/>
            <person name="Day J.C."/>
            <person name="Suvorov A."/>
            <person name="Silva C.J."/>
            <person name="Stanger-Hall K.F."/>
            <person name="Hall D.W."/>
            <person name="Schmitz R.J."/>
            <person name="Nelson D.R."/>
            <person name="Lewis S.M."/>
            <person name="Shigenobu S."/>
            <person name="Bybee S.M."/>
            <person name="Larracuente A.M."/>
            <person name="Oba Y."/>
            <person name="Weng J.K."/>
        </authorList>
    </citation>
    <scope>NUCLEOTIDE SEQUENCE [LARGE SCALE GENOMIC DNA]</scope>
    <source>
        <strain evidence="12">1611_PpyrPB1</strain>
        <tissue evidence="12">Whole body</tissue>
    </source>
</reference>
<feature type="repeat" description="Solcar" evidence="10">
    <location>
        <begin position="1"/>
        <end position="90"/>
    </location>
</feature>
<evidence type="ECO:0000256" key="10">
    <source>
        <dbReference type="PROSITE-ProRule" id="PRU00282"/>
    </source>
</evidence>
<evidence type="ECO:0000313" key="12">
    <source>
        <dbReference type="EMBL" id="KAB0794594.1"/>
    </source>
</evidence>
<keyword evidence="8" id="KW-0496">Mitochondrion</keyword>
<dbReference type="InterPro" id="IPR023395">
    <property type="entry name" value="MCP_dom_sf"/>
</dbReference>
<keyword evidence="9 10" id="KW-0472">Membrane</keyword>
<dbReference type="SUPFAM" id="SSF103506">
    <property type="entry name" value="Mitochondrial carrier"/>
    <property type="match status" value="1"/>
</dbReference>
<evidence type="ECO:0000256" key="11">
    <source>
        <dbReference type="RuleBase" id="RU000488"/>
    </source>
</evidence>
<feature type="repeat" description="Solcar" evidence="10">
    <location>
        <begin position="219"/>
        <end position="310"/>
    </location>
</feature>
<dbReference type="PANTHER" id="PTHR45928">
    <property type="entry name" value="RE38146P"/>
    <property type="match status" value="1"/>
</dbReference>
<dbReference type="EMBL" id="VVIM01000008">
    <property type="protein sequence ID" value="KAB0794594.1"/>
    <property type="molecule type" value="Genomic_DNA"/>
</dbReference>
<evidence type="ECO:0000256" key="4">
    <source>
        <dbReference type="ARBA" id="ARBA00022692"/>
    </source>
</evidence>
<dbReference type="PANTHER" id="PTHR45928:SF1">
    <property type="entry name" value="RE38146P"/>
    <property type="match status" value="1"/>
</dbReference>
<keyword evidence="5" id="KW-0677">Repeat</keyword>
<proteinExistence type="inferred from homology"/>
<name>A0A5N4ABA3_PHOPY</name>
<dbReference type="PROSITE" id="PS50920">
    <property type="entry name" value="SOLCAR"/>
    <property type="match status" value="3"/>
</dbReference>
<organism evidence="12 13">
    <name type="scientific">Photinus pyralis</name>
    <name type="common">Common eastern firefly</name>
    <name type="synonym">Lampyris pyralis</name>
    <dbReference type="NCBI Taxonomy" id="7054"/>
    <lineage>
        <taxon>Eukaryota</taxon>
        <taxon>Metazoa</taxon>
        <taxon>Ecdysozoa</taxon>
        <taxon>Arthropoda</taxon>
        <taxon>Hexapoda</taxon>
        <taxon>Insecta</taxon>
        <taxon>Pterygota</taxon>
        <taxon>Neoptera</taxon>
        <taxon>Endopterygota</taxon>
        <taxon>Coleoptera</taxon>
        <taxon>Polyphaga</taxon>
        <taxon>Elateriformia</taxon>
        <taxon>Elateroidea</taxon>
        <taxon>Lampyridae</taxon>
        <taxon>Lampyrinae</taxon>
        <taxon>Photinus</taxon>
    </lineage>
</organism>
<evidence type="ECO:0000256" key="8">
    <source>
        <dbReference type="ARBA" id="ARBA00023128"/>
    </source>
</evidence>
<dbReference type="AlphaFoldDB" id="A0A5N4ABA3"/>
<evidence type="ECO:0000313" key="13">
    <source>
        <dbReference type="Proteomes" id="UP000327044"/>
    </source>
</evidence>
<evidence type="ECO:0008006" key="14">
    <source>
        <dbReference type="Google" id="ProtNLM"/>
    </source>
</evidence>
<evidence type="ECO:0000256" key="3">
    <source>
        <dbReference type="ARBA" id="ARBA00022448"/>
    </source>
</evidence>
<dbReference type="GO" id="GO:0005743">
    <property type="term" value="C:mitochondrial inner membrane"/>
    <property type="evidence" value="ECO:0007669"/>
    <property type="project" value="UniProtKB-SubCell"/>
</dbReference>
<evidence type="ECO:0000256" key="7">
    <source>
        <dbReference type="ARBA" id="ARBA00022989"/>
    </source>
</evidence>
<feature type="repeat" description="Solcar" evidence="10">
    <location>
        <begin position="116"/>
        <end position="209"/>
    </location>
</feature>